<sequence length="124" mass="14204">MAARSLMLIEDVEIEIAQLEKAVENLKIECSGLKEANLKLDEGTEEVVKAGVEIFRNQFDFTSDYENIQSFFVNFGSRQVLSKLKELHPTIDISSIEEDYPAPEDAEDVVDQPYHDMRDSYKLE</sequence>
<reference evidence="4" key="1">
    <citation type="submission" date="2024-07" db="EMBL/GenBank/DDBJ databases">
        <title>Two chromosome-level genome assemblies of Korean endemic species Abeliophyllum distichum and Forsythia ovata (Oleaceae).</title>
        <authorList>
            <person name="Jang H."/>
        </authorList>
    </citation>
    <scope>NUCLEOTIDE SEQUENCE [LARGE SCALE GENOMIC DNA]</scope>
</reference>
<gene>
    <name evidence="3" type="ORF">Fot_02564</name>
</gene>
<dbReference type="Proteomes" id="UP001604277">
    <property type="component" value="Unassembled WGS sequence"/>
</dbReference>
<dbReference type="EMBL" id="JBFOLJ010000001">
    <property type="protein sequence ID" value="KAL2557825.1"/>
    <property type="molecule type" value="Genomic_DNA"/>
</dbReference>
<proteinExistence type="predicted"/>
<keyword evidence="1" id="KW-0175">Coiled coil</keyword>
<keyword evidence="4" id="KW-1185">Reference proteome</keyword>
<feature type="coiled-coil region" evidence="1">
    <location>
        <begin position="2"/>
        <end position="36"/>
    </location>
</feature>
<evidence type="ECO:0000313" key="3">
    <source>
        <dbReference type="EMBL" id="KAL2557825.1"/>
    </source>
</evidence>
<evidence type="ECO:0000313" key="4">
    <source>
        <dbReference type="Proteomes" id="UP001604277"/>
    </source>
</evidence>
<evidence type="ECO:0000256" key="1">
    <source>
        <dbReference type="SAM" id="Coils"/>
    </source>
</evidence>
<comment type="caution">
    <text evidence="3">The sequence shown here is derived from an EMBL/GenBank/DDBJ whole genome shotgun (WGS) entry which is preliminary data.</text>
</comment>
<name>A0ABD1XB87_9LAMI</name>
<feature type="region of interest" description="Disordered" evidence="2">
    <location>
        <begin position="95"/>
        <end position="124"/>
    </location>
</feature>
<accession>A0ABD1XB87</accession>
<evidence type="ECO:0000256" key="2">
    <source>
        <dbReference type="SAM" id="MobiDB-lite"/>
    </source>
</evidence>
<organism evidence="3 4">
    <name type="scientific">Forsythia ovata</name>
    <dbReference type="NCBI Taxonomy" id="205694"/>
    <lineage>
        <taxon>Eukaryota</taxon>
        <taxon>Viridiplantae</taxon>
        <taxon>Streptophyta</taxon>
        <taxon>Embryophyta</taxon>
        <taxon>Tracheophyta</taxon>
        <taxon>Spermatophyta</taxon>
        <taxon>Magnoliopsida</taxon>
        <taxon>eudicotyledons</taxon>
        <taxon>Gunneridae</taxon>
        <taxon>Pentapetalae</taxon>
        <taxon>asterids</taxon>
        <taxon>lamiids</taxon>
        <taxon>Lamiales</taxon>
        <taxon>Oleaceae</taxon>
        <taxon>Forsythieae</taxon>
        <taxon>Forsythia</taxon>
    </lineage>
</organism>
<dbReference type="AlphaFoldDB" id="A0ABD1XB87"/>
<feature type="compositionally biased region" description="Acidic residues" evidence="2">
    <location>
        <begin position="95"/>
        <end position="110"/>
    </location>
</feature>
<protein>
    <submittedName>
        <fullName evidence="3">Uncharacterized protein</fullName>
    </submittedName>
</protein>
<feature type="compositionally biased region" description="Basic and acidic residues" evidence="2">
    <location>
        <begin position="113"/>
        <end position="124"/>
    </location>
</feature>